<accession>A0ACA9NV39</accession>
<organism evidence="1 2">
    <name type="scientific">Scutellospora calospora</name>
    <dbReference type="NCBI Taxonomy" id="85575"/>
    <lineage>
        <taxon>Eukaryota</taxon>
        <taxon>Fungi</taxon>
        <taxon>Fungi incertae sedis</taxon>
        <taxon>Mucoromycota</taxon>
        <taxon>Glomeromycotina</taxon>
        <taxon>Glomeromycetes</taxon>
        <taxon>Diversisporales</taxon>
        <taxon>Gigasporaceae</taxon>
        <taxon>Scutellospora</taxon>
    </lineage>
</organism>
<evidence type="ECO:0000313" key="2">
    <source>
        <dbReference type="Proteomes" id="UP000789860"/>
    </source>
</evidence>
<feature type="non-terminal residue" evidence="1">
    <location>
        <position position="1"/>
    </location>
</feature>
<dbReference type="EMBL" id="CAJVPM010029786">
    <property type="protein sequence ID" value="CAG8674566.1"/>
    <property type="molecule type" value="Genomic_DNA"/>
</dbReference>
<name>A0ACA9NV39_9GLOM</name>
<comment type="caution">
    <text evidence="1">The sequence shown here is derived from an EMBL/GenBank/DDBJ whole genome shotgun (WGS) entry which is preliminary data.</text>
</comment>
<protein>
    <submittedName>
        <fullName evidence="1">7481_t:CDS:1</fullName>
    </submittedName>
</protein>
<keyword evidence="2" id="KW-1185">Reference proteome</keyword>
<evidence type="ECO:0000313" key="1">
    <source>
        <dbReference type="EMBL" id="CAG8674566.1"/>
    </source>
</evidence>
<proteinExistence type="predicted"/>
<dbReference type="Proteomes" id="UP000789860">
    <property type="component" value="Unassembled WGS sequence"/>
</dbReference>
<sequence>KSSYVLAKYDQNICEKSSQNEKPKDAKKDLNKDFIEKFLNRNIFNN</sequence>
<reference evidence="1" key="1">
    <citation type="submission" date="2021-06" db="EMBL/GenBank/DDBJ databases">
        <authorList>
            <person name="Kallberg Y."/>
            <person name="Tangrot J."/>
            <person name="Rosling A."/>
        </authorList>
    </citation>
    <scope>NUCLEOTIDE SEQUENCE</scope>
    <source>
        <strain evidence="1">AU212A</strain>
    </source>
</reference>
<feature type="non-terminal residue" evidence="1">
    <location>
        <position position="46"/>
    </location>
</feature>
<gene>
    <name evidence="1" type="ORF">SCALOS_LOCUS9501</name>
</gene>